<evidence type="ECO:0000313" key="1">
    <source>
        <dbReference type="EMBL" id="RKD98687.1"/>
    </source>
</evidence>
<comment type="caution">
    <text evidence="1">The sequence shown here is derived from an EMBL/GenBank/DDBJ whole genome shotgun (WGS) entry which is preliminary data.</text>
</comment>
<gene>
    <name evidence="1" type="ORF">BXY64_3548</name>
</gene>
<name>A0A419WTC0_9BACT</name>
<organism evidence="1 2">
    <name type="scientific">Marinifilum flexuosum</name>
    <dbReference type="NCBI Taxonomy" id="1117708"/>
    <lineage>
        <taxon>Bacteria</taxon>
        <taxon>Pseudomonadati</taxon>
        <taxon>Bacteroidota</taxon>
        <taxon>Bacteroidia</taxon>
        <taxon>Marinilabiliales</taxon>
        <taxon>Marinifilaceae</taxon>
    </lineage>
</organism>
<dbReference type="Proteomes" id="UP000284531">
    <property type="component" value="Unassembled WGS sequence"/>
</dbReference>
<reference evidence="1 2" key="1">
    <citation type="submission" date="2018-09" db="EMBL/GenBank/DDBJ databases">
        <title>Genomic Encyclopedia of Archaeal and Bacterial Type Strains, Phase II (KMG-II): from individual species to whole genera.</title>
        <authorList>
            <person name="Goeker M."/>
        </authorList>
    </citation>
    <scope>NUCLEOTIDE SEQUENCE [LARGE SCALE GENOMIC DNA]</scope>
    <source>
        <strain evidence="1 2">DSM 21950</strain>
    </source>
</reference>
<keyword evidence="2" id="KW-1185">Reference proteome</keyword>
<sequence>MHIFYTEGLLFHKYFLLLRRIKAHIGITACYCQDIKPVDQLKIRGFS</sequence>
<accession>A0A419WTC0</accession>
<proteinExistence type="predicted"/>
<protein>
    <submittedName>
        <fullName evidence="1">Uncharacterized protein</fullName>
    </submittedName>
</protein>
<evidence type="ECO:0000313" key="2">
    <source>
        <dbReference type="Proteomes" id="UP000284531"/>
    </source>
</evidence>
<dbReference type="AlphaFoldDB" id="A0A419WTC0"/>
<dbReference type="EMBL" id="RAPQ01000011">
    <property type="protein sequence ID" value="RKD98687.1"/>
    <property type="molecule type" value="Genomic_DNA"/>
</dbReference>